<name>A0A078KQJ7_9FIRM</name>
<evidence type="ECO:0000256" key="1">
    <source>
        <dbReference type="SAM" id="Coils"/>
    </source>
</evidence>
<accession>A0A078KQJ7</accession>
<proteinExistence type="predicted"/>
<keyword evidence="3" id="KW-1185">Reference proteome</keyword>
<sequence>MGVLEDAVIKAKGAADFAGRKTGEFVELSKLRISIAEVDKKIEAEYLELGKMVYKASREHTDCTDYVQEKATAIDLLLKKRRDLEEKVNALRKVKKCPECSHENQFDANYCNKCGAKL</sequence>
<dbReference type="STRING" id="29343.CCDG5_0226"/>
<evidence type="ECO:0000313" key="3">
    <source>
        <dbReference type="Proteomes" id="UP000032431"/>
    </source>
</evidence>
<dbReference type="HOGENOM" id="CLU_117098_3_2_9"/>
<feature type="coiled-coil region" evidence="1">
    <location>
        <begin position="67"/>
        <end position="94"/>
    </location>
</feature>
<dbReference type="KEGG" id="ccel:CCDG5_0226"/>
<gene>
    <name evidence="2" type="ORF">CCDG5_0226</name>
</gene>
<protein>
    <recommendedName>
        <fullName evidence="4">Zinc-ribbon domain-containing protein</fullName>
    </recommendedName>
</protein>
<dbReference type="Proteomes" id="UP000032431">
    <property type="component" value="Chromosome I"/>
</dbReference>
<keyword evidence="1" id="KW-0175">Coiled coil</keyword>
<dbReference type="PATRIC" id="fig|29343.3.peg.230"/>
<evidence type="ECO:0008006" key="4">
    <source>
        <dbReference type="Google" id="ProtNLM"/>
    </source>
</evidence>
<evidence type="ECO:0000313" key="2">
    <source>
        <dbReference type="EMBL" id="CDZ23369.1"/>
    </source>
</evidence>
<dbReference type="EMBL" id="LM995447">
    <property type="protein sequence ID" value="CDZ23369.1"/>
    <property type="molecule type" value="Genomic_DNA"/>
</dbReference>
<dbReference type="OrthoDB" id="9788304at2"/>
<dbReference type="AlphaFoldDB" id="A0A078KQJ7"/>
<reference evidence="3" key="1">
    <citation type="submission" date="2014-07" db="EMBL/GenBank/DDBJ databases">
        <authorList>
            <person name="Wibberg D."/>
        </authorList>
    </citation>
    <scope>NUCLEOTIDE SEQUENCE [LARGE SCALE GENOMIC DNA]</scope>
    <source>
        <strain evidence="3">DG5</strain>
    </source>
</reference>
<organism evidence="2 3">
    <name type="scientific">[Clostridium] cellulosi</name>
    <dbReference type="NCBI Taxonomy" id="29343"/>
    <lineage>
        <taxon>Bacteria</taxon>
        <taxon>Bacillati</taxon>
        <taxon>Bacillota</taxon>
        <taxon>Clostridia</taxon>
        <taxon>Eubacteriales</taxon>
        <taxon>Oscillospiraceae</taxon>
        <taxon>Oscillospiraceae incertae sedis</taxon>
    </lineage>
</organism>